<dbReference type="Proteomes" id="UP001141806">
    <property type="component" value="Unassembled WGS sequence"/>
</dbReference>
<dbReference type="AlphaFoldDB" id="A0A9Q0QZM2"/>
<evidence type="ECO:0000313" key="2">
    <source>
        <dbReference type="EMBL" id="KAJ4977505.1"/>
    </source>
</evidence>
<feature type="compositionally biased region" description="Basic and acidic residues" evidence="1">
    <location>
        <begin position="11"/>
        <end position="34"/>
    </location>
</feature>
<keyword evidence="3" id="KW-1185">Reference proteome</keyword>
<proteinExistence type="predicted"/>
<dbReference type="EMBL" id="JAMYWD010000003">
    <property type="protein sequence ID" value="KAJ4977505.1"/>
    <property type="molecule type" value="Genomic_DNA"/>
</dbReference>
<feature type="region of interest" description="Disordered" evidence="1">
    <location>
        <begin position="1"/>
        <end position="59"/>
    </location>
</feature>
<name>A0A9Q0QZM2_9MAGN</name>
<evidence type="ECO:0000313" key="3">
    <source>
        <dbReference type="Proteomes" id="UP001141806"/>
    </source>
</evidence>
<organism evidence="2 3">
    <name type="scientific">Protea cynaroides</name>
    <dbReference type="NCBI Taxonomy" id="273540"/>
    <lineage>
        <taxon>Eukaryota</taxon>
        <taxon>Viridiplantae</taxon>
        <taxon>Streptophyta</taxon>
        <taxon>Embryophyta</taxon>
        <taxon>Tracheophyta</taxon>
        <taxon>Spermatophyta</taxon>
        <taxon>Magnoliopsida</taxon>
        <taxon>Proteales</taxon>
        <taxon>Proteaceae</taxon>
        <taxon>Protea</taxon>
    </lineage>
</organism>
<protein>
    <submittedName>
        <fullName evidence="2">Uncharacterized protein</fullName>
    </submittedName>
</protein>
<reference evidence="2" key="1">
    <citation type="journal article" date="2023" name="Plant J.">
        <title>The genome of the king protea, Protea cynaroides.</title>
        <authorList>
            <person name="Chang J."/>
            <person name="Duong T.A."/>
            <person name="Schoeman C."/>
            <person name="Ma X."/>
            <person name="Roodt D."/>
            <person name="Barker N."/>
            <person name="Li Z."/>
            <person name="Van de Peer Y."/>
            <person name="Mizrachi E."/>
        </authorList>
    </citation>
    <scope>NUCLEOTIDE SEQUENCE</scope>
    <source>
        <tissue evidence="2">Young leaves</tissue>
    </source>
</reference>
<gene>
    <name evidence="2" type="ORF">NE237_002611</name>
</gene>
<sequence>MNKKISNSMIMREKNKPELNESRAADCRFSRKEINGAVGTTGPESDRSQIGSKSKSKSKSVTVQYHCITRIRSKASLSQHFNIYGSSANADPDAASIERDLGTMMAILYWCTWGQKHNGIQGVWS</sequence>
<evidence type="ECO:0000256" key="1">
    <source>
        <dbReference type="SAM" id="MobiDB-lite"/>
    </source>
</evidence>
<accession>A0A9Q0QZM2</accession>
<comment type="caution">
    <text evidence="2">The sequence shown here is derived from an EMBL/GenBank/DDBJ whole genome shotgun (WGS) entry which is preliminary data.</text>
</comment>